<feature type="domain" description="CAAX prenyl protease 2/Lysostaphin resistance protein A-like" evidence="2">
    <location>
        <begin position="125"/>
        <end position="217"/>
    </location>
</feature>
<evidence type="ECO:0000259" key="2">
    <source>
        <dbReference type="Pfam" id="PF02517"/>
    </source>
</evidence>
<reference evidence="3 4" key="1">
    <citation type="journal article" date="2020" name="Sci. Rep.">
        <title>A novel cyanobacterial geosmin producer, revising GeoA distribution and dispersion patterns in Bacteria.</title>
        <authorList>
            <person name="Churro C."/>
            <person name="Semedo-Aguiar A.P."/>
            <person name="Silva A.D."/>
            <person name="Pereira-Leal J.B."/>
            <person name="Leite R.B."/>
        </authorList>
    </citation>
    <scope>NUCLEOTIDE SEQUENCE [LARGE SCALE GENOMIC DNA]</scope>
    <source>
        <strain evidence="3 4">IPMA8</strain>
    </source>
</reference>
<name>A0ABX2D3U2_9CYAN</name>
<comment type="caution">
    <text evidence="3">The sequence shown here is derived from an EMBL/GenBank/DDBJ whole genome shotgun (WGS) entry which is preliminary data.</text>
</comment>
<accession>A0ABX2D3U2</accession>
<evidence type="ECO:0000313" key="3">
    <source>
        <dbReference type="EMBL" id="NQE37317.1"/>
    </source>
</evidence>
<dbReference type="RefSeq" id="WP_172191257.1">
    <property type="nucleotide sequence ID" value="NZ_CAWPPK010000028.1"/>
</dbReference>
<keyword evidence="4" id="KW-1185">Reference proteome</keyword>
<sequence>MLHMGDRKTALLALTLLVPAASIGIIAGLYIAPGSWGQTLSVLCQVWLLVFPIAWSVLVDRKKLRLSMPKPQELLAGSMWGIFMFAMIVGIYRLFGQHWIDPVIAKEKSHQLGISSANIYLIVEAYFVLVNSLIEEFTWRWFVCNKCQILIPGTKAIFLSSLFFTLHHILVIAAYSDWQAVILGSLAVFAAGIIWSQSYLTYRSLWSSYISHAIADLALAMIGWQVLFN</sequence>
<feature type="transmembrane region" description="Helical" evidence="1">
    <location>
        <begin position="80"/>
        <end position="100"/>
    </location>
</feature>
<evidence type="ECO:0000256" key="1">
    <source>
        <dbReference type="SAM" id="Phobius"/>
    </source>
</evidence>
<keyword evidence="1" id="KW-1133">Transmembrane helix</keyword>
<keyword evidence="1" id="KW-0472">Membrane</keyword>
<feature type="transmembrane region" description="Helical" evidence="1">
    <location>
        <begin position="209"/>
        <end position="227"/>
    </location>
</feature>
<keyword evidence="1" id="KW-0812">Transmembrane</keyword>
<dbReference type="Pfam" id="PF02517">
    <property type="entry name" value="Rce1-like"/>
    <property type="match status" value="1"/>
</dbReference>
<dbReference type="InterPro" id="IPR003675">
    <property type="entry name" value="Rce1/LyrA-like_dom"/>
</dbReference>
<proteinExistence type="predicted"/>
<feature type="transmembrane region" description="Helical" evidence="1">
    <location>
        <begin position="112"/>
        <end position="134"/>
    </location>
</feature>
<organism evidence="3 4">
    <name type="scientific">Microcoleus asticus IPMA8</name>
    <dbReference type="NCBI Taxonomy" id="2563858"/>
    <lineage>
        <taxon>Bacteria</taxon>
        <taxon>Bacillati</taxon>
        <taxon>Cyanobacteriota</taxon>
        <taxon>Cyanophyceae</taxon>
        <taxon>Oscillatoriophycideae</taxon>
        <taxon>Oscillatoriales</taxon>
        <taxon>Microcoleaceae</taxon>
        <taxon>Microcoleus</taxon>
        <taxon>Microcoleus asticus</taxon>
    </lineage>
</organism>
<gene>
    <name evidence="3" type="ORF">E5S67_05086</name>
</gene>
<dbReference type="Proteomes" id="UP000702425">
    <property type="component" value="Unassembled WGS sequence"/>
</dbReference>
<feature type="transmembrane region" description="Helical" evidence="1">
    <location>
        <begin position="181"/>
        <end position="202"/>
    </location>
</feature>
<feature type="transmembrane region" description="Helical" evidence="1">
    <location>
        <begin position="155"/>
        <end position="175"/>
    </location>
</feature>
<protein>
    <recommendedName>
        <fullName evidence="2">CAAX prenyl protease 2/Lysostaphin resistance protein A-like domain-containing protein</fullName>
    </recommendedName>
</protein>
<dbReference type="EMBL" id="SRRZ01000123">
    <property type="protein sequence ID" value="NQE37317.1"/>
    <property type="molecule type" value="Genomic_DNA"/>
</dbReference>
<evidence type="ECO:0000313" key="4">
    <source>
        <dbReference type="Proteomes" id="UP000702425"/>
    </source>
</evidence>
<feature type="transmembrane region" description="Helical" evidence="1">
    <location>
        <begin position="12"/>
        <end position="32"/>
    </location>
</feature>
<feature type="transmembrane region" description="Helical" evidence="1">
    <location>
        <begin position="38"/>
        <end position="59"/>
    </location>
</feature>